<gene>
    <name evidence="4" type="ORF">H9753_06445</name>
</gene>
<evidence type="ECO:0000259" key="3">
    <source>
        <dbReference type="Pfam" id="PF23357"/>
    </source>
</evidence>
<reference evidence="4" key="1">
    <citation type="journal article" date="2021" name="PeerJ">
        <title>Extensive microbial diversity within the chicken gut microbiome revealed by metagenomics and culture.</title>
        <authorList>
            <person name="Gilroy R."/>
            <person name="Ravi A."/>
            <person name="Getino M."/>
            <person name="Pursley I."/>
            <person name="Horton D.L."/>
            <person name="Alikhan N.F."/>
            <person name="Baker D."/>
            <person name="Gharbi K."/>
            <person name="Hall N."/>
            <person name="Watson M."/>
            <person name="Adriaenssens E.M."/>
            <person name="Foster-Nyarko E."/>
            <person name="Jarju S."/>
            <person name="Secka A."/>
            <person name="Antonio M."/>
            <person name="Oren A."/>
            <person name="Chaudhuri R.R."/>
            <person name="La Ragione R."/>
            <person name="Hildebrand F."/>
            <person name="Pallen M.J."/>
        </authorList>
    </citation>
    <scope>NUCLEOTIDE SEQUENCE</scope>
    <source>
        <strain evidence="4">ChiBcec2-3848</strain>
    </source>
</reference>
<dbReference type="Pfam" id="PF23357">
    <property type="entry name" value="DUF7088"/>
    <property type="match status" value="1"/>
</dbReference>
<feature type="domain" description="ABC-type uncharacterised transport system" evidence="2">
    <location>
        <begin position="189"/>
        <end position="427"/>
    </location>
</feature>
<evidence type="ECO:0000259" key="2">
    <source>
        <dbReference type="Pfam" id="PF09822"/>
    </source>
</evidence>
<feature type="domain" description="DUF7088" evidence="3">
    <location>
        <begin position="60"/>
        <end position="142"/>
    </location>
</feature>
<feature type="transmembrane region" description="Helical" evidence="1">
    <location>
        <begin position="459"/>
        <end position="481"/>
    </location>
</feature>
<dbReference type="EMBL" id="DWVZ01000082">
    <property type="protein sequence ID" value="HJC63240.1"/>
    <property type="molecule type" value="Genomic_DNA"/>
</dbReference>
<dbReference type="InterPro" id="IPR055396">
    <property type="entry name" value="DUF7088"/>
</dbReference>
<dbReference type="AlphaFoldDB" id="A0A9D2PQ44"/>
<evidence type="ECO:0000256" key="1">
    <source>
        <dbReference type="SAM" id="Phobius"/>
    </source>
</evidence>
<keyword evidence="1" id="KW-0472">Membrane</keyword>
<dbReference type="Proteomes" id="UP000823886">
    <property type="component" value="Unassembled WGS sequence"/>
</dbReference>
<accession>A0A9D2PQ44</accession>
<keyword evidence="1" id="KW-1133">Transmembrane helix</keyword>
<comment type="caution">
    <text evidence="4">The sequence shown here is derived from an EMBL/GenBank/DDBJ whole genome shotgun (WGS) entry which is preliminary data.</text>
</comment>
<protein>
    <submittedName>
        <fullName evidence="4">GldG family protein</fullName>
    </submittedName>
</protein>
<name>A0A9D2PQ44_9FIRM</name>
<sequence>MKNLIKNSLHSVKEQFGTRSTRVGSYSFFLTVLVLAILVAVNVALSFLPDRYVQKDLTANQLYSLSSQSKVLLGTVEDEITIYWVVASGNEDEYVEKLLHNYEDYCDRITVVKKDPDLNPDFTNAYTDETIYNNSIIVECGDKYRYISYEDIYETSGYSYYSSYTSSSKFAGESLITSAISYCITEELPVIHVLEGHGETAFSDSFTSALERDNLSTETLSLLEYEEVPEEVQCILIYAPSTDLSETERDMLISYLDNGGRLLILSGTAQEDELSNLNAVAEHYGITVQEGVAVEQSSEHYVFGSPVLLMPEMNSSEITDPLISDKYNVILPVAKALDVSAASDDVTVTSLLESSEEAILKTAGYGITTYEKEDGDLDGPLTLAALVTKDLEEEKQMQLVWIASSEMLAEEYNSLSSDANEDFVLNALEMMSEKDDGISVRSKSLSYEYLTVSTSAASYIKLLTIGVIPAVYLITGIIVAVRRKRR</sequence>
<dbReference type="Pfam" id="PF09822">
    <property type="entry name" value="ABC_transp_aux"/>
    <property type="match status" value="1"/>
</dbReference>
<feature type="transmembrane region" description="Helical" evidence="1">
    <location>
        <begin position="28"/>
        <end position="48"/>
    </location>
</feature>
<evidence type="ECO:0000313" key="4">
    <source>
        <dbReference type="EMBL" id="HJC63240.1"/>
    </source>
</evidence>
<proteinExistence type="predicted"/>
<keyword evidence="1" id="KW-0812">Transmembrane</keyword>
<evidence type="ECO:0000313" key="5">
    <source>
        <dbReference type="Proteomes" id="UP000823886"/>
    </source>
</evidence>
<organism evidence="4 5">
    <name type="scientific">Candidatus Blautia merdavium</name>
    <dbReference type="NCBI Taxonomy" id="2838494"/>
    <lineage>
        <taxon>Bacteria</taxon>
        <taxon>Bacillati</taxon>
        <taxon>Bacillota</taxon>
        <taxon>Clostridia</taxon>
        <taxon>Lachnospirales</taxon>
        <taxon>Lachnospiraceae</taxon>
        <taxon>Blautia</taxon>
    </lineage>
</organism>
<reference evidence="4" key="2">
    <citation type="submission" date="2021-04" db="EMBL/GenBank/DDBJ databases">
        <authorList>
            <person name="Gilroy R."/>
        </authorList>
    </citation>
    <scope>NUCLEOTIDE SEQUENCE</scope>
    <source>
        <strain evidence="4">ChiBcec2-3848</strain>
    </source>
</reference>
<dbReference type="InterPro" id="IPR019196">
    <property type="entry name" value="ABC_transp_unknown"/>
</dbReference>